<dbReference type="EMBL" id="RZIJ01000021">
    <property type="protein sequence ID" value="RUQ66366.1"/>
    <property type="molecule type" value="Genomic_DNA"/>
</dbReference>
<proteinExistence type="inferred from homology"/>
<organism evidence="6 7">
    <name type="scientific">Azospirillum doebereinerae</name>
    <dbReference type="NCBI Taxonomy" id="92933"/>
    <lineage>
        <taxon>Bacteria</taxon>
        <taxon>Pseudomonadati</taxon>
        <taxon>Pseudomonadota</taxon>
        <taxon>Alphaproteobacteria</taxon>
        <taxon>Rhodospirillales</taxon>
        <taxon>Azospirillaceae</taxon>
        <taxon>Azospirillum</taxon>
    </lineage>
</organism>
<dbReference type="SUPFAM" id="SSF46785">
    <property type="entry name" value="Winged helix' DNA-binding domain"/>
    <property type="match status" value="1"/>
</dbReference>
<protein>
    <submittedName>
        <fullName evidence="6">LysR family transcriptional regulator</fullName>
    </submittedName>
</protein>
<dbReference type="AlphaFoldDB" id="A0A433J3K4"/>
<evidence type="ECO:0000256" key="3">
    <source>
        <dbReference type="ARBA" id="ARBA00023125"/>
    </source>
</evidence>
<dbReference type="GO" id="GO:0010628">
    <property type="term" value="P:positive regulation of gene expression"/>
    <property type="evidence" value="ECO:0007669"/>
    <property type="project" value="TreeGrafter"/>
</dbReference>
<dbReference type="FunFam" id="1.10.10.10:FF:000001">
    <property type="entry name" value="LysR family transcriptional regulator"/>
    <property type="match status" value="1"/>
</dbReference>
<sequence length="306" mass="33421">MNIRQLEAFKAIVELGSFTRAGERLHLSQPAVSKLILLLERNCGFALFHRQKNGVIPTAEGEMLYSEVERVFLGVDSVSARARAIRQFDYGEIEIVAFPSLATRILPPILAEFLGSKPGLRVTMSSRNSWLLVDRVASQGVDVGFGMLASERPGVHFEKLCSMDAVCVLPAGHRLAARPVIEAGDLHGERFVAMAEEDRAQLKVDQAFSDCGAVRDIVLKAQLTEACCSFVASGIGVAVVDPLSTVDFAPAQLVVRPFRPRIAYDIWVVTPSFRETALASQALIAHVRTRLTARIVELAERIGAPE</sequence>
<dbReference type="SUPFAM" id="SSF53850">
    <property type="entry name" value="Periplasmic binding protein-like II"/>
    <property type="match status" value="1"/>
</dbReference>
<accession>A0A433J3K4</accession>
<keyword evidence="4" id="KW-0804">Transcription</keyword>
<evidence type="ECO:0000256" key="4">
    <source>
        <dbReference type="ARBA" id="ARBA00023163"/>
    </source>
</evidence>
<dbReference type="Gene3D" id="1.10.10.10">
    <property type="entry name" value="Winged helix-like DNA-binding domain superfamily/Winged helix DNA-binding domain"/>
    <property type="match status" value="1"/>
</dbReference>
<evidence type="ECO:0000256" key="1">
    <source>
        <dbReference type="ARBA" id="ARBA00009437"/>
    </source>
</evidence>
<dbReference type="Proteomes" id="UP000280346">
    <property type="component" value="Unassembled WGS sequence"/>
</dbReference>
<evidence type="ECO:0000256" key="2">
    <source>
        <dbReference type="ARBA" id="ARBA00023015"/>
    </source>
</evidence>
<keyword evidence="3" id="KW-0238">DNA-binding</keyword>
<comment type="similarity">
    <text evidence="1">Belongs to the LysR transcriptional regulatory family.</text>
</comment>
<evidence type="ECO:0000313" key="6">
    <source>
        <dbReference type="EMBL" id="RUQ66366.1"/>
    </source>
</evidence>
<evidence type="ECO:0000313" key="7">
    <source>
        <dbReference type="Proteomes" id="UP000280346"/>
    </source>
</evidence>
<dbReference type="PRINTS" id="PR00039">
    <property type="entry name" value="HTHLYSR"/>
</dbReference>
<keyword evidence="7" id="KW-1185">Reference proteome</keyword>
<dbReference type="GO" id="GO:0043565">
    <property type="term" value="F:sequence-specific DNA binding"/>
    <property type="evidence" value="ECO:0007669"/>
    <property type="project" value="TreeGrafter"/>
</dbReference>
<dbReference type="OrthoDB" id="8479870at2"/>
<dbReference type="Pfam" id="PF00126">
    <property type="entry name" value="HTH_1"/>
    <property type="match status" value="1"/>
</dbReference>
<dbReference type="PANTHER" id="PTHR30427:SF1">
    <property type="entry name" value="TRANSCRIPTIONAL ACTIVATOR PROTEIN LYSR"/>
    <property type="match status" value="1"/>
</dbReference>
<dbReference type="RefSeq" id="WP_127002241.1">
    <property type="nucleotide sequence ID" value="NZ_CP173193.1"/>
</dbReference>
<dbReference type="CDD" id="cd08415">
    <property type="entry name" value="PBP2_LysR_opines_like"/>
    <property type="match status" value="1"/>
</dbReference>
<keyword evidence="2" id="KW-0805">Transcription regulation</keyword>
<dbReference type="GO" id="GO:0003700">
    <property type="term" value="F:DNA-binding transcription factor activity"/>
    <property type="evidence" value="ECO:0007669"/>
    <property type="project" value="InterPro"/>
</dbReference>
<dbReference type="InterPro" id="IPR005119">
    <property type="entry name" value="LysR_subst-bd"/>
</dbReference>
<dbReference type="Gene3D" id="3.40.190.10">
    <property type="entry name" value="Periplasmic binding protein-like II"/>
    <property type="match status" value="2"/>
</dbReference>
<reference evidence="6 7" key="1">
    <citation type="submission" date="2018-12" db="EMBL/GenBank/DDBJ databases">
        <authorList>
            <person name="Yang Y."/>
        </authorList>
    </citation>
    <scope>NUCLEOTIDE SEQUENCE [LARGE SCALE GENOMIC DNA]</scope>
    <source>
        <strain evidence="6 7">GSF71</strain>
    </source>
</reference>
<dbReference type="InterPro" id="IPR036390">
    <property type="entry name" value="WH_DNA-bd_sf"/>
</dbReference>
<dbReference type="InterPro" id="IPR000847">
    <property type="entry name" value="LysR_HTH_N"/>
</dbReference>
<evidence type="ECO:0000259" key="5">
    <source>
        <dbReference type="PROSITE" id="PS50931"/>
    </source>
</evidence>
<dbReference type="InterPro" id="IPR037424">
    <property type="entry name" value="NocR_PBP2"/>
</dbReference>
<dbReference type="Pfam" id="PF03466">
    <property type="entry name" value="LysR_substrate"/>
    <property type="match status" value="1"/>
</dbReference>
<dbReference type="InterPro" id="IPR036388">
    <property type="entry name" value="WH-like_DNA-bd_sf"/>
</dbReference>
<gene>
    <name evidence="6" type="ORF">EJ913_22900</name>
</gene>
<dbReference type="PROSITE" id="PS50931">
    <property type="entry name" value="HTH_LYSR"/>
    <property type="match status" value="1"/>
</dbReference>
<name>A0A433J3K4_9PROT</name>
<comment type="caution">
    <text evidence="6">The sequence shown here is derived from an EMBL/GenBank/DDBJ whole genome shotgun (WGS) entry which is preliminary data.</text>
</comment>
<dbReference type="PANTHER" id="PTHR30427">
    <property type="entry name" value="TRANSCRIPTIONAL ACTIVATOR PROTEIN LYSR"/>
    <property type="match status" value="1"/>
</dbReference>
<feature type="domain" description="HTH lysR-type" evidence="5">
    <location>
        <begin position="1"/>
        <end position="58"/>
    </location>
</feature>